<dbReference type="Proteomes" id="UP000275408">
    <property type="component" value="Unassembled WGS sequence"/>
</dbReference>
<keyword evidence="2" id="KW-1185">Reference proteome</keyword>
<evidence type="ECO:0000313" key="2">
    <source>
        <dbReference type="Proteomes" id="UP000275408"/>
    </source>
</evidence>
<sequence>MAVTMEIVLLAGLHVKQAFNRPRRALGVIEGEIPTATAKVTWTWREVSVKFFIIELAVLCKGNDCRG</sequence>
<proteinExistence type="predicted"/>
<dbReference type="AlphaFoldDB" id="A0A3M6UWH2"/>
<accession>A0A3M6UWH2</accession>
<comment type="caution">
    <text evidence="1">The sequence shown here is derived from an EMBL/GenBank/DDBJ whole genome shotgun (WGS) entry which is preliminary data.</text>
</comment>
<gene>
    <name evidence="1" type="ORF">pdam_00013435</name>
</gene>
<dbReference type="EMBL" id="RCHS01000548">
    <property type="protein sequence ID" value="RMX58056.1"/>
    <property type="molecule type" value="Genomic_DNA"/>
</dbReference>
<evidence type="ECO:0000313" key="1">
    <source>
        <dbReference type="EMBL" id="RMX58056.1"/>
    </source>
</evidence>
<organism evidence="1 2">
    <name type="scientific">Pocillopora damicornis</name>
    <name type="common">Cauliflower coral</name>
    <name type="synonym">Millepora damicornis</name>
    <dbReference type="NCBI Taxonomy" id="46731"/>
    <lineage>
        <taxon>Eukaryota</taxon>
        <taxon>Metazoa</taxon>
        <taxon>Cnidaria</taxon>
        <taxon>Anthozoa</taxon>
        <taxon>Hexacorallia</taxon>
        <taxon>Scleractinia</taxon>
        <taxon>Astrocoeniina</taxon>
        <taxon>Pocilloporidae</taxon>
        <taxon>Pocillopora</taxon>
    </lineage>
</organism>
<reference evidence="1 2" key="1">
    <citation type="journal article" date="2018" name="Sci. Rep.">
        <title>Comparative analysis of the Pocillopora damicornis genome highlights role of immune system in coral evolution.</title>
        <authorList>
            <person name="Cunning R."/>
            <person name="Bay R.A."/>
            <person name="Gillette P."/>
            <person name="Baker A.C."/>
            <person name="Traylor-Knowles N."/>
        </authorList>
    </citation>
    <scope>NUCLEOTIDE SEQUENCE [LARGE SCALE GENOMIC DNA]</scope>
    <source>
        <strain evidence="1">RSMAS</strain>
        <tissue evidence="1">Whole animal</tissue>
    </source>
</reference>
<name>A0A3M6UWH2_POCDA</name>
<protein>
    <submittedName>
        <fullName evidence="1">Uncharacterized protein</fullName>
    </submittedName>
</protein>